<evidence type="ECO:0000256" key="2">
    <source>
        <dbReference type="PROSITE-ProRule" id="PRU00708"/>
    </source>
</evidence>
<dbReference type="InterPro" id="IPR002885">
    <property type="entry name" value="PPR_rpt"/>
</dbReference>
<dbReference type="PROSITE" id="PS51375">
    <property type="entry name" value="PPR"/>
    <property type="match status" value="4"/>
</dbReference>
<reference evidence="3 4" key="1">
    <citation type="journal article" date="2018" name="Mol. Plant">
        <title>The genome of Artemisia annua provides insight into the evolution of Asteraceae family and artemisinin biosynthesis.</title>
        <authorList>
            <person name="Shen Q."/>
            <person name="Zhang L."/>
            <person name="Liao Z."/>
            <person name="Wang S."/>
            <person name="Yan T."/>
            <person name="Shi P."/>
            <person name="Liu M."/>
            <person name="Fu X."/>
            <person name="Pan Q."/>
            <person name="Wang Y."/>
            <person name="Lv Z."/>
            <person name="Lu X."/>
            <person name="Zhang F."/>
            <person name="Jiang W."/>
            <person name="Ma Y."/>
            <person name="Chen M."/>
            <person name="Hao X."/>
            <person name="Li L."/>
            <person name="Tang Y."/>
            <person name="Lv G."/>
            <person name="Zhou Y."/>
            <person name="Sun X."/>
            <person name="Brodelius P.E."/>
            <person name="Rose J.K.C."/>
            <person name="Tang K."/>
        </authorList>
    </citation>
    <scope>NUCLEOTIDE SEQUENCE [LARGE SCALE GENOMIC DNA]</scope>
    <source>
        <strain evidence="4">cv. Huhao1</strain>
        <tissue evidence="3">Leaf</tissue>
    </source>
</reference>
<dbReference type="GO" id="GO:0009451">
    <property type="term" value="P:RNA modification"/>
    <property type="evidence" value="ECO:0007669"/>
    <property type="project" value="InterPro"/>
</dbReference>
<feature type="repeat" description="PPR" evidence="2">
    <location>
        <begin position="180"/>
        <end position="214"/>
    </location>
</feature>
<dbReference type="PANTHER" id="PTHR47926">
    <property type="entry name" value="PENTATRICOPEPTIDE REPEAT-CONTAINING PROTEIN"/>
    <property type="match status" value="1"/>
</dbReference>
<dbReference type="InterPro" id="IPR046960">
    <property type="entry name" value="PPR_At4g14850-like_plant"/>
</dbReference>
<accession>A0A2U1M385</accession>
<keyword evidence="1" id="KW-0677">Repeat</keyword>
<dbReference type="AlphaFoldDB" id="A0A2U1M385"/>
<proteinExistence type="predicted"/>
<keyword evidence="4" id="KW-1185">Reference proteome</keyword>
<sequence length="465" mass="51725">MPLSPESLLQLLQKHIKNPTKIKQIHSILTTFGDLTSTHNRSLNKWTPTLFYNTLLRSYVNINPMHTLHLFKYMHAQNVPINSHTFPSLTKALNETLFGYPFGSIVYGQCVKRGVLADPFVQTGFVGFFAKNGCVWDACKVFDEMFDPCLVACNAMLDGFCRNGEMSEGCKLFEQMEVRDVYTWTSVVNGFGKVGCYEDVVWFFRRMVVEKCRPNEATFVSVISACGNCGGVGGLLNGKEIHGYVVKNEGWISAFVGTALISFYGNMGGLGYAMNVFRGTLHKEVCTWNAMIGALASNGKQKEALDMFDEMKSEGWRPNEVTFVAVLSACARAKFISTGLEIFDSMLTKFGVTPLMEHYGCVVDLLGRAGFLEEAKAFIKRMPFEPDVSVLGALLGACKLHRDIELGNEVANRIRELQPQLCGQYVLLSSINAEAEKWDNARSLRNVMVDAGIQKPPAYSMVKAM</sequence>
<feature type="repeat" description="PPR" evidence="2">
    <location>
        <begin position="319"/>
        <end position="354"/>
    </location>
</feature>
<gene>
    <name evidence="3" type="ORF">CTI12_AA425270</name>
</gene>
<dbReference type="EMBL" id="PKPP01006682">
    <property type="protein sequence ID" value="PWA55719.1"/>
    <property type="molecule type" value="Genomic_DNA"/>
</dbReference>
<feature type="repeat" description="PPR" evidence="2">
    <location>
        <begin position="149"/>
        <end position="179"/>
    </location>
</feature>
<dbReference type="InterPro" id="IPR046848">
    <property type="entry name" value="E_motif"/>
</dbReference>
<dbReference type="NCBIfam" id="TIGR00756">
    <property type="entry name" value="PPR"/>
    <property type="match status" value="3"/>
</dbReference>
<dbReference type="Pfam" id="PF01535">
    <property type="entry name" value="PPR"/>
    <property type="match status" value="2"/>
</dbReference>
<dbReference type="Pfam" id="PF13041">
    <property type="entry name" value="PPR_2"/>
    <property type="match status" value="2"/>
</dbReference>
<organism evidence="3 4">
    <name type="scientific">Artemisia annua</name>
    <name type="common">Sweet wormwood</name>
    <dbReference type="NCBI Taxonomy" id="35608"/>
    <lineage>
        <taxon>Eukaryota</taxon>
        <taxon>Viridiplantae</taxon>
        <taxon>Streptophyta</taxon>
        <taxon>Embryophyta</taxon>
        <taxon>Tracheophyta</taxon>
        <taxon>Spermatophyta</taxon>
        <taxon>Magnoliopsida</taxon>
        <taxon>eudicotyledons</taxon>
        <taxon>Gunneridae</taxon>
        <taxon>Pentapetalae</taxon>
        <taxon>asterids</taxon>
        <taxon>campanulids</taxon>
        <taxon>Asterales</taxon>
        <taxon>Asteraceae</taxon>
        <taxon>Asteroideae</taxon>
        <taxon>Anthemideae</taxon>
        <taxon>Artemisiinae</taxon>
        <taxon>Artemisia</taxon>
    </lineage>
</organism>
<dbReference type="Pfam" id="PF20431">
    <property type="entry name" value="E_motif"/>
    <property type="match status" value="1"/>
</dbReference>
<dbReference type="PANTHER" id="PTHR47926:SF348">
    <property type="entry name" value="PENTATRICOPEPTIDE REPEAT-CONTAINING PROTEIN"/>
    <property type="match status" value="1"/>
</dbReference>
<evidence type="ECO:0000256" key="1">
    <source>
        <dbReference type="ARBA" id="ARBA00022737"/>
    </source>
</evidence>
<evidence type="ECO:0000313" key="3">
    <source>
        <dbReference type="EMBL" id="PWA55719.1"/>
    </source>
</evidence>
<dbReference type="Gene3D" id="1.25.40.10">
    <property type="entry name" value="Tetratricopeptide repeat domain"/>
    <property type="match status" value="3"/>
</dbReference>
<dbReference type="GO" id="GO:0003723">
    <property type="term" value="F:RNA binding"/>
    <property type="evidence" value="ECO:0007669"/>
    <property type="project" value="InterPro"/>
</dbReference>
<dbReference type="Proteomes" id="UP000245207">
    <property type="component" value="Unassembled WGS sequence"/>
</dbReference>
<name>A0A2U1M385_ARTAN</name>
<dbReference type="InterPro" id="IPR011990">
    <property type="entry name" value="TPR-like_helical_dom_sf"/>
</dbReference>
<dbReference type="Pfam" id="PF12854">
    <property type="entry name" value="PPR_1"/>
    <property type="match status" value="1"/>
</dbReference>
<dbReference type="FunFam" id="1.25.40.10:FF:000090">
    <property type="entry name" value="Pentatricopeptide repeat-containing protein, chloroplastic"/>
    <property type="match status" value="1"/>
</dbReference>
<dbReference type="OrthoDB" id="185373at2759"/>
<feature type="repeat" description="PPR" evidence="2">
    <location>
        <begin position="284"/>
        <end position="318"/>
    </location>
</feature>
<protein>
    <submittedName>
        <fullName evidence="3">Tetratricopeptide repeat (TPR)-like superfamily protein</fullName>
    </submittedName>
</protein>
<comment type="caution">
    <text evidence="3">The sequence shown here is derived from an EMBL/GenBank/DDBJ whole genome shotgun (WGS) entry which is preliminary data.</text>
</comment>
<evidence type="ECO:0000313" key="4">
    <source>
        <dbReference type="Proteomes" id="UP000245207"/>
    </source>
</evidence>